<dbReference type="PRINTS" id="PR00088">
    <property type="entry name" value="HAEMOXYGNASE"/>
</dbReference>
<dbReference type="PANTHER" id="PTHR10720:SF0">
    <property type="entry name" value="HEME OXYGENASE"/>
    <property type="match status" value="1"/>
</dbReference>
<dbReference type="GO" id="GO:0020037">
    <property type="term" value="F:heme binding"/>
    <property type="evidence" value="ECO:0007669"/>
    <property type="project" value="TreeGrafter"/>
</dbReference>
<dbReference type="PANTHER" id="PTHR10720">
    <property type="entry name" value="HEME OXYGENASE"/>
    <property type="match status" value="1"/>
</dbReference>
<dbReference type="GO" id="GO:0004392">
    <property type="term" value="F:heme oxygenase (decyclizing) activity"/>
    <property type="evidence" value="ECO:0007669"/>
    <property type="project" value="InterPro"/>
</dbReference>
<keyword evidence="3 5" id="KW-0408">Iron</keyword>
<feature type="binding site" evidence="4">
    <location>
        <position position="9"/>
    </location>
    <ligand>
        <name>heme b</name>
        <dbReference type="ChEBI" id="CHEBI:60344"/>
    </ligand>
</feature>
<proteinExistence type="predicted"/>
<keyword evidence="7" id="KW-1185">Reference proteome</keyword>
<reference evidence="6" key="1">
    <citation type="submission" date="2022-05" db="EMBL/GenBank/DDBJ databases">
        <authorList>
            <person name="Tuo L."/>
        </authorList>
    </citation>
    <scope>NUCLEOTIDE SEQUENCE</scope>
    <source>
        <strain evidence="6">BSK12Z-4</strain>
    </source>
</reference>
<dbReference type="Pfam" id="PF01126">
    <property type="entry name" value="Heme_oxygenase"/>
    <property type="match status" value="1"/>
</dbReference>
<evidence type="ECO:0000256" key="2">
    <source>
        <dbReference type="ARBA" id="ARBA00022723"/>
    </source>
</evidence>
<dbReference type="EMBL" id="JAMOIL010000016">
    <property type="protein sequence ID" value="MCM0621300.1"/>
    <property type="molecule type" value="Genomic_DNA"/>
</dbReference>
<sequence length="222" mass="23590">MTRLSTAMREGSRAEHEAAESSAFMATLLDGGIAPAGYVAYLVRLRRVYEALERVGRMLAASGDAAASAVHDPDLERLPALDADLAHWAPGGWAPGTGHDAPSSPATDAYVAAIEASASWGGAYAAHHYTRYLGDLSGGQAIGRVLRRHYDLAGDGVAFYDFAAVPKPKPYKDAYRARLDALGLSAHQVERVVAEVQEAFRLNQALFAELDEELGLTPAPTA</sequence>
<dbReference type="Proteomes" id="UP001139485">
    <property type="component" value="Unassembled WGS sequence"/>
</dbReference>
<dbReference type="AlphaFoldDB" id="A0A9X2D8J2"/>
<dbReference type="SUPFAM" id="SSF48613">
    <property type="entry name" value="Heme oxygenase-like"/>
    <property type="match status" value="1"/>
</dbReference>
<evidence type="ECO:0000313" key="7">
    <source>
        <dbReference type="Proteomes" id="UP001139485"/>
    </source>
</evidence>
<keyword evidence="2 5" id="KW-0479">Metal-binding</keyword>
<dbReference type="GO" id="GO:0006979">
    <property type="term" value="P:response to oxidative stress"/>
    <property type="evidence" value="ECO:0007669"/>
    <property type="project" value="TreeGrafter"/>
</dbReference>
<dbReference type="GO" id="GO:0046872">
    <property type="term" value="F:metal ion binding"/>
    <property type="evidence" value="ECO:0007669"/>
    <property type="project" value="UniProtKB-KW"/>
</dbReference>
<dbReference type="InterPro" id="IPR016053">
    <property type="entry name" value="Haem_Oase-like"/>
</dbReference>
<evidence type="ECO:0000256" key="1">
    <source>
        <dbReference type="ARBA" id="ARBA00022617"/>
    </source>
</evidence>
<feature type="binding site" evidence="4">
    <location>
        <position position="176"/>
    </location>
    <ligand>
        <name>heme b</name>
        <dbReference type="ChEBI" id="CHEBI:60344"/>
    </ligand>
</feature>
<accession>A0A9X2D8J2</accession>
<dbReference type="GO" id="GO:0042167">
    <property type="term" value="P:heme catabolic process"/>
    <property type="evidence" value="ECO:0007669"/>
    <property type="project" value="TreeGrafter"/>
</dbReference>
<evidence type="ECO:0000256" key="3">
    <source>
        <dbReference type="ARBA" id="ARBA00023004"/>
    </source>
</evidence>
<keyword evidence="1 4" id="KW-0349">Heme</keyword>
<name>A0A9X2D8J2_9ACTN</name>
<comment type="caution">
    <text evidence="6">The sequence shown here is derived from an EMBL/GenBank/DDBJ whole genome shotgun (WGS) entry which is preliminary data.</text>
</comment>
<dbReference type="InterPro" id="IPR016084">
    <property type="entry name" value="Haem_Oase-like_multi-hlx"/>
</dbReference>
<dbReference type="RefSeq" id="WP_250827756.1">
    <property type="nucleotide sequence ID" value="NZ_JAMOIL010000016.1"/>
</dbReference>
<feature type="binding site" evidence="4">
    <location>
        <position position="129"/>
    </location>
    <ligand>
        <name>heme b</name>
        <dbReference type="ChEBI" id="CHEBI:60344"/>
    </ligand>
</feature>
<protein>
    <submittedName>
        <fullName evidence="6">Biliverdin-producing heme oxygenase</fullName>
    </submittedName>
</protein>
<dbReference type="CDD" id="cd19165">
    <property type="entry name" value="HemeO"/>
    <property type="match status" value="1"/>
</dbReference>
<evidence type="ECO:0000313" key="6">
    <source>
        <dbReference type="EMBL" id="MCM0621300.1"/>
    </source>
</evidence>
<dbReference type="PIRSF" id="PIRSF000343">
    <property type="entry name" value="Haem_Oase"/>
    <property type="match status" value="1"/>
</dbReference>
<organism evidence="6 7">
    <name type="scientific">Nocardioides bruguierae</name>
    <dbReference type="NCBI Taxonomy" id="2945102"/>
    <lineage>
        <taxon>Bacteria</taxon>
        <taxon>Bacillati</taxon>
        <taxon>Actinomycetota</taxon>
        <taxon>Actinomycetes</taxon>
        <taxon>Propionibacteriales</taxon>
        <taxon>Nocardioidaceae</taxon>
        <taxon>Nocardioides</taxon>
    </lineage>
</organism>
<dbReference type="GO" id="GO:0006788">
    <property type="term" value="P:heme oxidation"/>
    <property type="evidence" value="ECO:0007669"/>
    <property type="project" value="InterPro"/>
</dbReference>
<evidence type="ECO:0000256" key="4">
    <source>
        <dbReference type="PIRSR" id="PIRSR000343-1"/>
    </source>
</evidence>
<gene>
    <name evidence="6" type="ORF">M8330_13475</name>
</gene>
<dbReference type="Gene3D" id="1.20.910.10">
    <property type="entry name" value="Heme oxygenase-like"/>
    <property type="match status" value="1"/>
</dbReference>
<dbReference type="InterPro" id="IPR002051">
    <property type="entry name" value="Haem_Oase"/>
</dbReference>
<evidence type="ECO:0000256" key="5">
    <source>
        <dbReference type="PIRSR" id="PIRSR000343-2"/>
    </source>
</evidence>
<feature type="binding site" description="axial binding residue" evidence="5">
    <location>
        <position position="16"/>
    </location>
    <ligand>
        <name>heme b</name>
        <dbReference type="ChEBI" id="CHEBI:60344"/>
    </ligand>
    <ligandPart>
        <name>Fe</name>
        <dbReference type="ChEBI" id="CHEBI:18248"/>
    </ligandPart>
</feature>